<dbReference type="Proteomes" id="UP000002534">
    <property type="component" value="Chromosome"/>
</dbReference>
<reference evidence="5 6" key="2">
    <citation type="journal article" date="2012" name="BMC Genomics">
        <title>The genome of Pelobacter carbinolicus reveals surprising metabolic capabilities and physiological features.</title>
        <authorList>
            <person name="Aklujkar M."/>
            <person name="Haveman S.A."/>
            <person name="Didonato R.Jr."/>
            <person name="Chertkov O."/>
            <person name="Han C.S."/>
            <person name="Land M.L."/>
            <person name="Brown P."/>
            <person name="Lovley D.R."/>
        </authorList>
    </citation>
    <scope>NUCLEOTIDE SEQUENCE [LARGE SCALE GENOMIC DNA]</scope>
    <source>
        <strain evidence="6">DSM 2380 / NBRC 103641 / GraBd1</strain>
    </source>
</reference>
<dbReference type="GO" id="GO:0043709">
    <property type="term" value="P:cell adhesion involved in single-species biofilm formation"/>
    <property type="evidence" value="ECO:0007669"/>
    <property type="project" value="TreeGrafter"/>
</dbReference>
<dbReference type="STRING" id="338963.Pcar_0569"/>
<dbReference type="HOGENOM" id="CLU_405350_0_0_7"/>
<dbReference type="SMART" id="SM00267">
    <property type="entry name" value="GGDEF"/>
    <property type="match status" value="1"/>
</dbReference>
<protein>
    <recommendedName>
        <fullName evidence="1">diguanylate cyclase</fullName>
        <ecNumber evidence="1">2.7.7.65</ecNumber>
    </recommendedName>
</protein>
<dbReference type="GO" id="GO:1902201">
    <property type="term" value="P:negative regulation of bacterial-type flagellum-dependent cell motility"/>
    <property type="evidence" value="ECO:0007669"/>
    <property type="project" value="TreeGrafter"/>
</dbReference>
<dbReference type="eggNOG" id="COG2205">
    <property type="taxonomic scope" value="Bacteria"/>
</dbReference>
<keyword evidence="6" id="KW-1185">Reference proteome</keyword>
<comment type="catalytic activity">
    <reaction evidence="2">
        <text>2 GTP = 3',3'-c-di-GMP + 2 diphosphate</text>
        <dbReference type="Rhea" id="RHEA:24898"/>
        <dbReference type="ChEBI" id="CHEBI:33019"/>
        <dbReference type="ChEBI" id="CHEBI:37565"/>
        <dbReference type="ChEBI" id="CHEBI:58805"/>
        <dbReference type="EC" id="2.7.7.65"/>
    </reaction>
</comment>
<dbReference type="CDD" id="cd01949">
    <property type="entry name" value="GGDEF"/>
    <property type="match status" value="1"/>
</dbReference>
<dbReference type="Pfam" id="PF00990">
    <property type="entry name" value="GGDEF"/>
    <property type="match status" value="1"/>
</dbReference>
<dbReference type="InterPro" id="IPR029787">
    <property type="entry name" value="Nucleotide_cyclase"/>
</dbReference>
<dbReference type="InterPro" id="IPR043128">
    <property type="entry name" value="Rev_trsase/Diguanyl_cyclase"/>
</dbReference>
<feature type="domain" description="GGDEF" evidence="4">
    <location>
        <begin position="538"/>
        <end position="675"/>
    </location>
</feature>
<dbReference type="CDD" id="cd12913">
    <property type="entry name" value="PDC1_MCP_like"/>
    <property type="match status" value="1"/>
</dbReference>
<dbReference type="KEGG" id="pca:Pcar_0569"/>
<sequence>MNKRNAFSVRWYHSLLFRTPLLFLLLLAVLVLSLTIIMDTVGRPRLEEQSFRMANQVGNTMVAQLGERLAVAETLARALATTGATLPLKTEDHLQIIPRLIDELGPSSYIIGGGVWYDPFAFDPHRERASFFWGRNASGVLEFVADYNDPKGPGYHHEEWYVPGRFLKPGSIFWSKSYVDPHTFVPMVTCTAPIYRHDRFVGVVTVDLKLAGLEAFFDAQAKKMGGYAFAVDRNGKFLSFPDVALTRISNQNRFGRKDIEYILARDLADKRPLFAPLADALDSISNDLLQKAKQSARYDRQVAEVIARDTSEISAAEADLIAAVLQNTTLHSNEGQILLKHFTTPGDLLLQEPCSVAIFHVPNTYWNIVTVTPVSHAMSAATAIYHAVLAALIVCVSAAVIGAFLTLNNMMMRPLARITHQLKNAVDINAEEMLCLDDSFRNEFGTFAYWFNVRTRKLADALEQLRIIRGELEQRVAERTETLAHTNTKLELEVQQRRRAQQFLRRLAMLDPLTDMANRRSFDASLPSFWQRAKQKKKPLAMLLVDMDKFKQFNNAYGYQAGDQCLKKIANTMAECTQGDEVRIARFGGEQFAVILPDSDAEVAQAVAEKIRRQVEALQIPHSGEGISGVVTVSVGVASLLPTKDTHYEHLIAKTNQALYQAKSNGRNQVAVDSHMPG</sequence>
<reference evidence="6" key="1">
    <citation type="submission" date="2005-10" db="EMBL/GenBank/DDBJ databases">
        <title>Complete sequence of Pelobacter carbinolicus DSM 2380.</title>
        <authorList>
            <person name="Copeland A."/>
            <person name="Lucas S."/>
            <person name="Lapidus A."/>
            <person name="Barry K."/>
            <person name="Detter J.C."/>
            <person name="Glavina T."/>
            <person name="Hammon N."/>
            <person name="Israni S."/>
            <person name="Pitluck S."/>
            <person name="Chertkov O."/>
            <person name="Schmutz J."/>
            <person name="Larimer F."/>
            <person name="Land M."/>
            <person name="Kyrpides N."/>
            <person name="Ivanova N."/>
            <person name="Richardson P."/>
        </authorList>
    </citation>
    <scope>NUCLEOTIDE SEQUENCE [LARGE SCALE GENOMIC DNA]</scope>
    <source>
        <strain evidence="6">DSM 2380 / NBRC 103641 / GraBd1</strain>
    </source>
</reference>
<evidence type="ECO:0000313" key="6">
    <source>
        <dbReference type="Proteomes" id="UP000002534"/>
    </source>
</evidence>
<keyword evidence="3" id="KW-1133">Transmembrane helix</keyword>
<dbReference type="GO" id="GO:0052621">
    <property type="term" value="F:diguanylate cyclase activity"/>
    <property type="evidence" value="ECO:0007669"/>
    <property type="project" value="UniProtKB-EC"/>
</dbReference>
<dbReference type="AlphaFoldDB" id="Q3A8N2"/>
<dbReference type="GO" id="GO:0005886">
    <property type="term" value="C:plasma membrane"/>
    <property type="evidence" value="ECO:0007669"/>
    <property type="project" value="TreeGrafter"/>
</dbReference>
<feature type="transmembrane region" description="Helical" evidence="3">
    <location>
        <begin position="383"/>
        <end position="407"/>
    </location>
</feature>
<evidence type="ECO:0000256" key="2">
    <source>
        <dbReference type="ARBA" id="ARBA00034247"/>
    </source>
</evidence>
<gene>
    <name evidence="5" type="ordered locus">Pcar_0569</name>
</gene>
<dbReference type="RefSeq" id="WP_011340271.1">
    <property type="nucleotide sequence ID" value="NC_007498.2"/>
</dbReference>
<evidence type="ECO:0000256" key="1">
    <source>
        <dbReference type="ARBA" id="ARBA00012528"/>
    </source>
</evidence>
<dbReference type="Gene3D" id="3.30.70.270">
    <property type="match status" value="1"/>
</dbReference>
<dbReference type="EMBL" id="CP000142">
    <property type="protein sequence ID" value="ABA87829.1"/>
    <property type="molecule type" value="Genomic_DNA"/>
</dbReference>
<dbReference type="OrthoDB" id="9778432at2"/>
<dbReference type="Pfam" id="PF22673">
    <property type="entry name" value="MCP-like_PDC_1"/>
    <property type="match status" value="1"/>
</dbReference>
<proteinExistence type="predicted"/>
<dbReference type="PANTHER" id="PTHR45138">
    <property type="entry name" value="REGULATORY COMPONENTS OF SENSORY TRANSDUCTION SYSTEM"/>
    <property type="match status" value="1"/>
</dbReference>
<evidence type="ECO:0000313" key="5">
    <source>
        <dbReference type="EMBL" id="ABA87829.1"/>
    </source>
</evidence>
<evidence type="ECO:0000259" key="4">
    <source>
        <dbReference type="PROSITE" id="PS50887"/>
    </source>
</evidence>
<dbReference type="InterPro" id="IPR050469">
    <property type="entry name" value="Diguanylate_Cyclase"/>
</dbReference>
<dbReference type="FunFam" id="3.30.70.270:FF:000001">
    <property type="entry name" value="Diguanylate cyclase domain protein"/>
    <property type="match status" value="1"/>
</dbReference>
<evidence type="ECO:0000256" key="3">
    <source>
        <dbReference type="SAM" id="Phobius"/>
    </source>
</evidence>
<dbReference type="Gene3D" id="3.30.450.20">
    <property type="entry name" value="PAS domain"/>
    <property type="match status" value="1"/>
</dbReference>
<dbReference type="PANTHER" id="PTHR45138:SF9">
    <property type="entry name" value="DIGUANYLATE CYCLASE DGCM-RELATED"/>
    <property type="match status" value="1"/>
</dbReference>
<dbReference type="PROSITE" id="PS50887">
    <property type="entry name" value="GGDEF"/>
    <property type="match status" value="1"/>
</dbReference>
<accession>Q3A8N2</accession>
<dbReference type="InterPro" id="IPR000160">
    <property type="entry name" value="GGDEF_dom"/>
</dbReference>
<keyword evidence="3" id="KW-0472">Membrane</keyword>
<name>Q3A8N2_SYNC1</name>
<dbReference type="eggNOG" id="COG3706">
    <property type="taxonomic scope" value="Bacteria"/>
</dbReference>
<dbReference type="EC" id="2.7.7.65" evidence="1"/>
<organism evidence="5 6">
    <name type="scientific">Syntrophotalea carbinolica (strain DSM 2380 / NBRC 103641 / GraBd1)</name>
    <name type="common">Pelobacter carbinolicus</name>
    <dbReference type="NCBI Taxonomy" id="338963"/>
    <lineage>
        <taxon>Bacteria</taxon>
        <taxon>Pseudomonadati</taxon>
        <taxon>Thermodesulfobacteriota</taxon>
        <taxon>Desulfuromonadia</taxon>
        <taxon>Desulfuromonadales</taxon>
        <taxon>Syntrophotaleaceae</taxon>
        <taxon>Syntrophotalea</taxon>
    </lineage>
</organism>
<dbReference type="SUPFAM" id="SSF55073">
    <property type="entry name" value="Nucleotide cyclase"/>
    <property type="match status" value="1"/>
</dbReference>
<keyword evidence="3" id="KW-0812">Transmembrane</keyword>
<dbReference type="NCBIfam" id="TIGR00254">
    <property type="entry name" value="GGDEF"/>
    <property type="match status" value="1"/>
</dbReference>